<feature type="chain" id="PRO_5046495049" description="DUF2147 domain-containing protein" evidence="1">
    <location>
        <begin position="24"/>
        <end position="142"/>
    </location>
</feature>
<evidence type="ECO:0000313" key="4">
    <source>
        <dbReference type="Proteomes" id="UP001500279"/>
    </source>
</evidence>
<sequence length="142" mass="15259">MPKMFCSVLCSLVSALAGASCWAAGPEEAQGLWMTAEKDAVIEFKPCADQAGALCGRIVWDKDAGTPADTCGVQIAQLARYENEAWRDGWVYDPRDKKKYKGVVRIKSGDLAIRAFVGVEVLGQTELLKRVAALPAAPACKP</sequence>
<protein>
    <recommendedName>
        <fullName evidence="2">DUF2147 domain-containing protein</fullName>
    </recommendedName>
</protein>
<organism evidence="3 4">
    <name type="scientific">Ideonella azotifigens</name>
    <dbReference type="NCBI Taxonomy" id="513160"/>
    <lineage>
        <taxon>Bacteria</taxon>
        <taxon>Pseudomonadati</taxon>
        <taxon>Pseudomonadota</taxon>
        <taxon>Betaproteobacteria</taxon>
        <taxon>Burkholderiales</taxon>
        <taxon>Sphaerotilaceae</taxon>
        <taxon>Ideonella</taxon>
    </lineage>
</organism>
<dbReference type="PANTHER" id="PTHR36919:SF2">
    <property type="entry name" value="BLL6627 PROTEIN"/>
    <property type="match status" value="1"/>
</dbReference>
<proteinExistence type="predicted"/>
<dbReference type="PROSITE" id="PS51257">
    <property type="entry name" value="PROKAR_LIPOPROTEIN"/>
    <property type="match status" value="1"/>
</dbReference>
<dbReference type="RefSeq" id="WP_231011697.1">
    <property type="nucleotide sequence ID" value="NZ_BAAAEW010000003.1"/>
</dbReference>
<reference evidence="3 4" key="1">
    <citation type="journal article" date="2019" name="Int. J. Syst. Evol. Microbiol.">
        <title>The Global Catalogue of Microorganisms (GCM) 10K type strain sequencing project: providing services to taxonomists for standard genome sequencing and annotation.</title>
        <authorList>
            <consortium name="The Broad Institute Genomics Platform"/>
            <consortium name="The Broad Institute Genome Sequencing Center for Infectious Disease"/>
            <person name="Wu L."/>
            <person name="Ma J."/>
        </authorList>
    </citation>
    <scope>NUCLEOTIDE SEQUENCE [LARGE SCALE GENOMIC DNA]</scope>
    <source>
        <strain evidence="3 4">JCM 15503</strain>
    </source>
</reference>
<evidence type="ECO:0000259" key="2">
    <source>
        <dbReference type="Pfam" id="PF09917"/>
    </source>
</evidence>
<dbReference type="PANTHER" id="PTHR36919">
    <property type="entry name" value="BLR1215 PROTEIN"/>
    <property type="match status" value="1"/>
</dbReference>
<evidence type="ECO:0000256" key="1">
    <source>
        <dbReference type="SAM" id="SignalP"/>
    </source>
</evidence>
<dbReference type="InterPro" id="IPR019223">
    <property type="entry name" value="DUF2147"/>
</dbReference>
<dbReference type="Gene3D" id="2.40.128.520">
    <property type="match status" value="1"/>
</dbReference>
<accession>A0ABN1JJ98</accession>
<feature type="domain" description="DUF2147" evidence="2">
    <location>
        <begin position="31"/>
        <end position="130"/>
    </location>
</feature>
<gene>
    <name evidence="3" type="ORF">GCM10009107_03210</name>
</gene>
<dbReference type="EMBL" id="BAAAEW010000003">
    <property type="protein sequence ID" value="GAA0741023.1"/>
    <property type="molecule type" value="Genomic_DNA"/>
</dbReference>
<dbReference type="Proteomes" id="UP001500279">
    <property type="component" value="Unassembled WGS sequence"/>
</dbReference>
<feature type="signal peptide" evidence="1">
    <location>
        <begin position="1"/>
        <end position="23"/>
    </location>
</feature>
<evidence type="ECO:0000313" key="3">
    <source>
        <dbReference type="EMBL" id="GAA0741023.1"/>
    </source>
</evidence>
<keyword evidence="4" id="KW-1185">Reference proteome</keyword>
<comment type="caution">
    <text evidence="3">The sequence shown here is derived from an EMBL/GenBank/DDBJ whole genome shotgun (WGS) entry which is preliminary data.</text>
</comment>
<keyword evidence="1" id="KW-0732">Signal</keyword>
<name>A0ABN1JJ98_9BURK</name>
<dbReference type="Pfam" id="PF09917">
    <property type="entry name" value="DUF2147"/>
    <property type="match status" value="1"/>
</dbReference>